<keyword evidence="2" id="KW-1133">Transmembrane helix</keyword>
<dbReference type="Gene3D" id="2.60.40.1260">
    <property type="entry name" value="Lamin Tail domain"/>
    <property type="match status" value="4"/>
</dbReference>
<feature type="domain" description="LTD" evidence="4">
    <location>
        <begin position="271"/>
        <end position="390"/>
    </location>
</feature>
<keyword evidence="6" id="KW-1185">Reference proteome</keyword>
<keyword evidence="3" id="KW-0732">Signal</keyword>
<protein>
    <recommendedName>
        <fullName evidence="4">LTD domain-containing protein</fullName>
    </recommendedName>
</protein>
<reference evidence="5 6" key="1">
    <citation type="submission" date="2019-09" db="EMBL/GenBank/DDBJ databases">
        <title>Phylogeny of genus Pseudoclavibacter and closely related genus.</title>
        <authorList>
            <person name="Li Y."/>
        </authorList>
    </citation>
    <scope>NUCLEOTIDE SEQUENCE [LARGE SCALE GENOMIC DNA]</scope>
    <source>
        <strain evidence="5 6">EGI 60007</strain>
    </source>
</reference>
<dbReference type="InterPro" id="IPR036415">
    <property type="entry name" value="Lamin_tail_dom_sf"/>
</dbReference>
<feature type="chain" id="PRO_5026086050" description="LTD domain-containing protein" evidence="3">
    <location>
        <begin position="31"/>
        <end position="942"/>
    </location>
</feature>
<feature type="signal peptide" evidence="3">
    <location>
        <begin position="1"/>
        <end position="30"/>
    </location>
</feature>
<feature type="compositionally biased region" description="Acidic residues" evidence="1">
    <location>
        <begin position="878"/>
        <end position="889"/>
    </location>
</feature>
<evidence type="ECO:0000256" key="3">
    <source>
        <dbReference type="SAM" id="SignalP"/>
    </source>
</evidence>
<gene>
    <name evidence="5" type="ORF">F8O04_05815</name>
</gene>
<feature type="domain" description="LTD" evidence="4">
    <location>
        <begin position="22"/>
        <end position="140"/>
    </location>
</feature>
<evidence type="ECO:0000313" key="6">
    <source>
        <dbReference type="Proteomes" id="UP000431744"/>
    </source>
</evidence>
<feature type="compositionally biased region" description="Low complexity" evidence="1">
    <location>
        <begin position="864"/>
        <end position="877"/>
    </location>
</feature>
<feature type="domain" description="LTD" evidence="4">
    <location>
        <begin position="400"/>
        <end position="514"/>
    </location>
</feature>
<comment type="caution">
    <text evidence="5">The sequence shown here is derived from an EMBL/GenBank/DDBJ whole genome shotgun (WGS) entry which is preliminary data.</text>
</comment>
<dbReference type="InterPro" id="IPR001322">
    <property type="entry name" value="Lamin_tail_dom"/>
</dbReference>
<sequence length="942" mass="95951">MRRRRRTIAGITAVVAVGAMLTSVPITASAAPAVGPIAINEVESSDGDPGDWVELMNTGDVAIDLGGYEVRDDKDRDAYVIPAGTVAEPGEFVVIDQVDGGVGGFDFGLGSADEVRLFDAGGAMVDAYAWDGHAAETYGRCPDGTGEFQPTESATKGAPNDCRVQVRINEVASSGGEPGDWVEFINVGDMTIDLGGFVFLDDRDDHRYALPAGSVIEPGGFFVLDEAEFGFGLGSADMARLHTPEGETVDEVTWNAHGNPTLGRCPDGEGTFGDTAAATKGAPNDCVLAPGATAVVVNEAESSGGIPGDWVELFNTGDSDVDLSGWVVRDDNDTRESVIPDGTVIEAGGYFIVEESALGFGLGANDMARLFTPDDTLVSELAWSGHAATSFGRCPNGTGEGVVQTSVTKGAENDCGAPVRINEVESSGGDPGDWVELANVGTDPVDVSGFVVRDDDDDHTYEIPGDTTIAPGGYLVIDDVDLGFGLGGNDQVRLWDAAGALLDEVSWSSHASTTLARCPDGTGPFAESLAPTKGGPNSCEGDLEIGPWPGPDTVEFGDAAGTFDGDLSGLDYDESRGILWAVVNGTGALWALEQDDTVWTPAAGWESGKQVRFADGAGVPDAEGVSVGPDGQLYIGVERDGDASGVSRNTVLQVDPDASGNELIATNEWNLNSVLPATGANSGVEAVEWVPADAAAGLVDESGAAYDAANSPGALPGVFFVGVEATGQVTALALSPDGTADVIATIDPGMGGVMALDYDSVLDVLWVVCDEACDGLAAQLALGMPDAAITYVARPGDMDNVANEGFATSPQSFCVDGLRPVWYADDNNTDGHSIRVGALACEASTPPVTTPPITTPPSTDPGDDAMGGVDAGAGADAAGDDGSGDDGSGDDGSGSEGSGDDGSGEAGRDGLAVTDGGLLPFGVVAALLLTGAAVLLARRRSV</sequence>
<dbReference type="RefSeq" id="WP_158028336.1">
    <property type="nucleotide sequence ID" value="NZ_BMHG01000001.1"/>
</dbReference>
<dbReference type="Pfam" id="PF00932">
    <property type="entry name" value="LTD"/>
    <property type="match status" value="4"/>
</dbReference>
<feature type="domain" description="LTD" evidence="4">
    <location>
        <begin position="147"/>
        <end position="256"/>
    </location>
</feature>
<dbReference type="PROSITE" id="PS51841">
    <property type="entry name" value="LTD"/>
    <property type="match status" value="4"/>
</dbReference>
<name>A0A6H9WPS4_9MICO</name>
<evidence type="ECO:0000256" key="1">
    <source>
        <dbReference type="SAM" id="MobiDB-lite"/>
    </source>
</evidence>
<evidence type="ECO:0000259" key="4">
    <source>
        <dbReference type="PROSITE" id="PS51841"/>
    </source>
</evidence>
<keyword evidence="2" id="KW-0812">Transmembrane</keyword>
<keyword evidence="2" id="KW-0472">Membrane</keyword>
<proteinExistence type="predicted"/>
<accession>A0A6H9WPS4</accession>
<evidence type="ECO:0000313" key="5">
    <source>
        <dbReference type="EMBL" id="KAB1649751.1"/>
    </source>
</evidence>
<evidence type="ECO:0000256" key="2">
    <source>
        <dbReference type="SAM" id="Phobius"/>
    </source>
</evidence>
<dbReference type="OrthoDB" id="5380360at2"/>
<feature type="region of interest" description="Disordered" evidence="1">
    <location>
        <begin position="843"/>
        <end position="909"/>
    </location>
</feature>
<dbReference type="SUPFAM" id="SSF74853">
    <property type="entry name" value="Lamin A/C globular tail domain"/>
    <property type="match status" value="4"/>
</dbReference>
<dbReference type="AlphaFoldDB" id="A0A6H9WPS4"/>
<feature type="transmembrane region" description="Helical" evidence="2">
    <location>
        <begin position="918"/>
        <end position="937"/>
    </location>
</feature>
<dbReference type="Proteomes" id="UP000431744">
    <property type="component" value="Unassembled WGS sequence"/>
</dbReference>
<feature type="compositionally biased region" description="Pro residues" evidence="1">
    <location>
        <begin position="848"/>
        <end position="859"/>
    </location>
</feature>
<organism evidence="5 6">
    <name type="scientific">Pseudoclavibacter endophyticus</name>
    <dbReference type="NCBI Taxonomy" id="1778590"/>
    <lineage>
        <taxon>Bacteria</taxon>
        <taxon>Bacillati</taxon>
        <taxon>Actinomycetota</taxon>
        <taxon>Actinomycetes</taxon>
        <taxon>Micrococcales</taxon>
        <taxon>Microbacteriaceae</taxon>
        <taxon>Pseudoclavibacter</taxon>
    </lineage>
</organism>
<dbReference type="EMBL" id="WBJY01000001">
    <property type="protein sequence ID" value="KAB1649751.1"/>
    <property type="molecule type" value="Genomic_DNA"/>
</dbReference>